<comment type="caution">
    <text evidence="15">The sequence shown here is derived from an EMBL/GenBank/DDBJ whole genome shotgun (WGS) entry which is preliminary data.</text>
</comment>
<accession>A0A7K6BXD4</accession>
<evidence type="ECO:0000256" key="13">
    <source>
        <dbReference type="ARBA" id="ARBA00047597"/>
    </source>
</evidence>
<sequence>SMGALARTLALLAMTVATAAIEEVPLDMAPDSFDDQYDGCRDKMNAALVALSHSDIQGNGRFAEVWTEARNEWQSRGSPTSPLVPAQAIALMAYTMNNLYKEFNAAVREAGRSSRHYRDNFHYKTLHFLLTDALATLRAARGQKHRCVFRRVREVRFKAQPGQRVRFGQFASSSLCKDLRLFGSDTVFQVNTSYGADIHNFSYYPGEQEVLIPPFETFNVTKVTRDGDGVRIWLNSTGTHSNYSCELLPGDGTGTAWG</sequence>
<dbReference type="GO" id="GO:0044194">
    <property type="term" value="C:cytolytic granule"/>
    <property type="evidence" value="ECO:0007669"/>
    <property type="project" value="UniProtKB-ARBA"/>
</dbReference>
<dbReference type="PANTHER" id="PTHR10339:SF25">
    <property type="entry name" value="SECRETED EXOENZYME S"/>
    <property type="match status" value="1"/>
</dbReference>
<dbReference type="GO" id="GO:0005615">
    <property type="term" value="C:extracellular space"/>
    <property type="evidence" value="ECO:0007669"/>
    <property type="project" value="UniProtKB-ARBA"/>
</dbReference>
<evidence type="ECO:0000256" key="10">
    <source>
        <dbReference type="ARBA" id="ARBA00023026"/>
    </source>
</evidence>
<evidence type="ECO:0000256" key="11">
    <source>
        <dbReference type="ARBA" id="ARBA00023027"/>
    </source>
</evidence>
<keyword evidence="16" id="KW-1185">Reference proteome</keyword>
<evidence type="ECO:0000256" key="5">
    <source>
        <dbReference type="ARBA" id="ARBA00022676"/>
    </source>
</evidence>
<dbReference type="GO" id="GO:0046677">
    <property type="term" value="P:response to antibiotic"/>
    <property type="evidence" value="ECO:0007669"/>
    <property type="project" value="UniProtKB-ARBA"/>
</dbReference>
<reference evidence="15 16" key="1">
    <citation type="submission" date="2019-09" db="EMBL/GenBank/DDBJ databases">
        <title>Bird 10,000 Genomes (B10K) Project - Family phase.</title>
        <authorList>
            <person name="Zhang G."/>
        </authorList>
    </citation>
    <scope>NUCLEOTIDE SEQUENCE [LARGE SCALE GENOMIC DNA]</scope>
    <source>
        <strain evidence="15">B10K-DU-012-10</strain>
        <tissue evidence="15">Blood</tissue>
    </source>
</reference>
<dbReference type="EC" id="2.4.2.31" evidence="14"/>
<name>A0A7K6BXD4_PTIVI</name>
<evidence type="ECO:0000256" key="1">
    <source>
        <dbReference type="ARBA" id="ARBA00004613"/>
    </source>
</evidence>
<evidence type="ECO:0000256" key="3">
    <source>
        <dbReference type="ARBA" id="ARBA00022525"/>
    </source>
</evidence>
<keyword evidence="6 14" id="KW-0808">Transferase</keyword>
<feature type="chain" id="PRO_5029945092" description="NAD(P)(+)--arginine ADP-ribosyltransferase" evidence="14">
    <location>
        <begin position="21"/>
        <end position="258"/>
    </location>
</feature>
<dbReference type="AlphaFoldDB" id="A0A7K6BXD4"/>
<gene>
    <name evidence="15" type="primary">Art1</name>
    <name evidence="15" type="ORF">PTIVIO_R01461</name>
</gene>
<dbReference type="PANTHER" id="PTHR10339">
    <property type="entry name" value="ADP-RIBOSYLTRANSFERASE"/>
    <property type="match status" value="1"/>
</dbReference>
<dbReference type="InterPro" id="IPR000768">
    <property type="entry name" value="ART"/>
</dbReference>
<dbReference type="PROSITE" id="PS51996">
    <property type="entry name" value="TR_MART"/>
    <property type="match status" value="1"/>
</dbReference>
<evidence type="ECO:0000256" key="8">
    <source>
        <dbReference type="ARBA" id="ARBA00022729"/>
    </source>
</evidence>
<dbReference type="Pfam" id="PF01129">
    <property type="entry name" value="ART"/>
    <property type="match status" value="1"/>
</dbReference>
<dbReference type="GO" id="GO:0090729">
    <property type="term" value="F:toxin activity"/>
    <property type="evidence" value="ECO:0007669"/>
    <property type="project" value="UniProtKB-KW"/>
</dbReference>
<keyword evidence="10" id="KW-0843">Virulence</keyword>
<evidence type="ECO:0000256" key="14">
    <source>
        <dbReference type="RuleBase" id="RU361228"/>
    </source>
</evidence>
<feature type="non-terminal residue" evidence="15">
    <location>
        <position position="258"/>
    </location>
</feature>
<keyword evidence="3" id="KW-0964">Secreted</keyword>
<evidence type="ECO:0000256" key="7">
    <source>
        <dbReference type="ARBA" id="ARBA00022695"/>
    </source>
</evidence>
<evidence type="ECO:0000256" key="4">
    <source>
        <dbReference type="ARBA" id="ARBA00022656"/>
    </source>
</evidence>
<dbReference type="Proteomes" id="UP000584880">
    <property type="component" value="Unassembled WGS sequence"/>
</dbReference>
<keyword evidence="4" id="KW-0800">Toxin</keyword>
<protein>
    <recommendedName>
        <fullName evidence="14">NAD(P)(+)--arginine ADP-ribosyltransferase</fullName>
        <ecNumber evidence="14">2.4.2.31</ecNumber>
    </recommendedName>
    <alternativeName>
        <fullName evidence="14">Mono(ADP-ribosyl)transferase</fullName>
    </alternativeName>
</protein>
<dbReference type="PRINTS" id="PR00970">
    <property type="entry name" value="RIBTRNSFRASE"/>
</dbReference>
<keyword evidence="12" id="KW-1015">Disulfide bond</keyword>
<evidence type="ECO:0000256" key="6">
    <source>
        <dbReference type="ARBA" id="ARBA00022679"/>
    </source>
</evidence>
<evidence type="ECO:0000256" key="2">
    <source>
        <dbReference type="ARBA" id="ARBA00009558"/>
    </source>
</evidence>
<dbReference type="FunFam" id="3.90.176.10:FF:000001">
    <property type="entry name" value="NAD(P)(+)--arginine ADP-ribosyltransferase"/>
    <property type="match status" value="1"/>
</dbReference>
<dbReference type="SUPFAM" id="SSF56399">
    <property type="entry name" value="ADP-ribosylation"/>
    <property type="match status" value="1"/>
</dbReference>
<keyword evidence="7" id="KW-0548">Nucleotidyltransferase</keyword>
<evidence type="ECO:0000313" key="15">
    <source>
        <dbReference type="EMBL" id="NWV06515.1"/>
    </source>
</evidence>
<dbReference type="EMBL" id="VZRJ01004660">
    <property type="protein sequence ID" value="NWV06515.1"/>
    <property type="molecule type" value="Genomic_DNA"/>
</dbReference>
<comment type="subcellular location">
    <subcellularLocation>
        <location evidence="1">Secreted</location>
    </subcellularLocation>
</comment>
<dbReference type="GO" id="GO:0016779">
    <property type="term" value="F:nucleotidyltransferase activity"/>
    <property type="evidence" value="ECO:0007669"/>
    <property type="project" value="UniProtKB-KW"/>
</dbReference>
<evidence type="ECO:0000313" key="16">
    <source>
        <dbReference type="Proteomes" id="UP000584880"/>
    </source>
</evidence>
<keyword evidence="9 14" id="KW-0521">NADP</keyword>
<feature type="signal peptide" evidence="14">
    <location>
        <begin position="1"/>
        <end position="20"/>
    </location>
</feature>
<feature type="non-terminal residue" evidence="15">
    <location>
        <position position="1"/>
    </location>
</feature>
<keyword evidence="11 14" id="KW-0520">NAD</keyword>
<keyword evidence="5 14" id="KW-0328">Glycosyltransferase</keyword>
<comment type="similarity">
    <text evidence="2 14">Belongs to the Arg-specific ADP-ribosyltransferase family.</text>
</comment>
<dbReference type="InterPro" id="IPR050999">
    <property type="entry name" value="ADP-ribosyltransferase_ARG"/>
</dbReference>
<proteinExistence type="inferred from homology"/>
<evidence type="ECO:0000256" key="12">
    <source>
        <dbReference type="ARBA" id="ARBA00023157"/>
    </source>
</evidence>
<keyword evidence="8 14" id="KW-0732">Signal</keyword>
<evidence type="ECO:0000256" key="9">
    <source>
        <dbReference type="ARBA" id="ARBA00022857"/>
    </source>
</evidence>
<dbReference type="Gene3D" id="3.90.176.10">
    <property type="entry name" value="Toxin ADP-ribosyltransferase, Chain A, domain 1"/>
    <property type="match status" value="1"/>
</dbReference>
<organism evidence="15 16">
    <name type="scientific">Ptilonorhynchus violaceus</name>
    <name type="common">Satin bowerbird</name>
    <name type="synonym">Pyrrhocorax violaceus</name>
    <dbReference type="NCBI Taxonomy" id="28724"/>
    <lineage>
        <taxon>Eukaryota</taxon>
        <taxon>Metazoa</taxon>
        <taxon>Chordata</taxon>
        <taxon>Craniata</taxon>
        <taxon>Vertebrata</taxon>
        <taxon>Euteleostomi</taxon>
        <taxon>Archelosauria</taxon>
        <taxon>Archosauria</taxon>
        <taxon>Dinosauria</taxon>
        <taxon>Saurischia</taxon>
        <taxon>Theropoda</taxon>
        <taxon>Coelurosauria</taxon>
        <taxon>Aves</taxon>
        <taxon>Neognathae</taxon>
        <taxon>Neoaves</taxon>
        <taxon>Telluraves</taxon>
        <taxon>Australaves</taxon>
        <taxon>Passeriformes</taxon>
        <taxon>Ptilonorhynchidae</taxon>
        <taxon>Ptilonorhynchus</taxon>
    </lineage>
</organism>
<comment type="catalytic activity">
    <reaction evidence="13 14">
        <text>L-arginyl-[protein] + NAD(+) = N(omega)-(ADP-D-ribosyl)-L-arginyl-[protein] + nicotinamide + H(+)</text>
        <dbReference type="Rhea" id="RHEA:19149"/>
        <dbReference type="Rhea" id="RHEA-COMP:10532"/>
        <dbReference type="Rhea" id="RHEA-COMP:15087"/>
        <dbReference type="ChEBI" id="CHEBI:15378"/>
        <dbReference type="ChEBI" id="CHEBI:17154"/>
        <dbReference type="ChEBI" id="CHEBI:29965"/>
        <dbReference type="ChEBI" id="CHEBI:57540"/>
        <dbReference type="ChEBI" id="CHEBI:142554"/>
        <dbReference type="EC" id="2.4.2.31"/>
    </reaction>
</comment>
<dbReference type="GO" id="GO:0106274">
    <property type="term" value="F:NAD+-protein-arginine ADP-ribosyltransferase activity"/>
    <property type="evidence" value="ECO:0007669"/>
    <property type="project" value="UniProtKB-EC"/>
</dbReference>
<dbReference type="PROSITE" id="PS01291">
    <property type="entry name" value="ART"/>
    <property type="match status" value="1"/>
</dbReference>
<dbReference type="GO" id="GO:0003950">
    <property type="term" value="F:NAD+ poly-ADP-ribosyltransferase activity"/>
    <property type="evidence" value="ECO:0007669"/>
    <property type="project" value="UniProtKB-ARBA"/>
</dbReference>